<evidence type="ECO:0000313" key="8">
    <source>
        <dbReference type="Proteomes" id="UP000219329"/>
    </source>
</evidence>
<dbReference type="SUPFAM" id="SSF50998">
    <property type="entry name" value="Quinoprotein alcohol dehydrogenase-like"/>
    <property type="match status" value="1"/>
</dbReference>
<organism evidence="7 8">
    <name type="scientific">OM182 bacterium MED-G28</name>
    <dbReference type="NCBI Taxonomy" id="1986256"/>
    <lineage>
        <taxon>Bacteria</taxon>
        <taxon>Pseudomonadati</taxon>
        <taxon>Pseudomonadota</taxon>
        <taxon>Gammaproteobacteria</taxon>
        <taxon>OMG group</taxon>
        <taxon>OM182 clade</taxon>
    </lineage>
</organism>
<keyword evidence="4" id="KW-0560">Oxidoreductase</keyword>
<evidence type="ECO:0000313" key="7">
    <source>
        <dbReference type="EMBL" id="PDH31997.1"/>
    </source>
</evidence>
<gene>
    <name evidence="7" type="ORF">CNF02_13000</name>
</gene>
<comment type="caution">
    <text evidence="7">The sequence shown here is derived from an EMBL/GenBank/DDBJ whole genome shotgun (WGS) entry which is preliminary data.</text>
</comment>
<dbReference type="InterPro" id="IPR015943">
    <property type="entry name" value="WD40/YVTN_repeat-like_dom_sf"/>
</dbReference>
<dbReference type="Gene3D" id="2.130.10.10">
    <property type="entry name" value="YVTN repeat-like/Quinoprotein amine dehydrogenase"/>
    <property type="match status" value="1"/>
</dbReference>
<reference evidence="7 8" key="1">
    <citation type="submission" date="2017-08" db="EMBL/GenBank/DDBJ databases">
        <title>Fine stratification of microbial communities through a metagenomic profile of the photic zone.</title>
        <authorList>
            <person name="Haro-Moreno J.M."/>
            <person name="Lopez-Perez M."/>
            <person name="De La Torre J."/>
            <person name="Picazo A."/>
            <person name="Camacho A."/>
            <person name="Rodriguez-Valera F."/>
        </authorList>
    </citation>
    <scope>NUCLEOTIDE SEQUENCE [LARGE SCALE GENOMIC DNA]</scope>
    <source>
        <strain evidence="7">MED-G28</strain>
    </source>
</reference>
<evidence type="ECO:0000256" key="1">
    <source>
        <dbReference type="ARBA" id="ARBA00001931"/>
    </source>
</evidence>
<dbReference type="Gene3D" id="2.140.10.10">
    <property type="entry name" value="Quinoprotein alcohol dehydrogenase-like superfamily"/>
    <property type="match status" value="1"/>
</dbReference>
<proteinExistence type="inferred from homology"/>
<dbReference type="GO" id="GO:0009055">
    <property type="term" value="F:electron transfer activity"/>
    <property type="evidence" value="ECO:0007669"/>
    <property type="project" value="InterPro"/>
</dbReference>
<protein>
    <recommendedName>
        <fullName evidence="6">Pyrrolo-quinoline quinone repeat domain-containing protein</fullName>
    </recommendedName>
</protein>
<dbReference type="GO" id="GO:0020037">
    <property type="term" value="F:heme binding"/>
    <property type="evidence" value="ECO:0007669"/>
    <property type="project" value="InterPro"/>
</dbReference>
<feature type="signal peptide" evidence="5">
    <location>
        <begin position="1"/>
        <end position="27"/>
    </location>
</feature>
<dbReference type="EMBL" id="NTJZ01000023">
    <property type="protein sequence ID" value="PDH31997.1"/>
    <property type="molecule type" value="Genomic_DNA"/>
</dbReference>
<dbReference type="PANTHER" id="PTHR32303">
    <property type="entry name" value="QUINOPROTEIN ALCOHOL DEHYDROGENASE (CYTOCHROME C)"/>
    <property type="match status" value="1"/>
</dbReference>
<sequence length="621" mass="66991">MLQRKLKLSITLHALLLTPLFAFTQSAQELQSETELADGEAQYQLFCAECHEGALLEAPRRAAFDLYTPQRIVDVLEFGSMATSGMALTREEKRNVAYYLSGNRYDESRTETASFSCESKLDSSSSLSQAIVWNGWGGKIGNTRHQAAETIINKGNVDQLALKWAFAFPSATRARSQPVVTPEVTYIGSQEGIIYALDNSSGCPWWTFSADAEVRGAIYVDTDELGIPETLLFGDFAASAYAINAQTGKLIWKKKVHDHPQATLTGSVIAHDDIVIVPVSSLEVLLAARTEYSCCSFRGALVALSISSGDELWRTYTTDEPRPTIISTAGIQQYGPSGAPIWSSPTIDAERNLVYAGTGENYSSPANDLSDAVLALDLDTGEIIWSAQLTKDDAWNGACSRNTPNCPEEDGPDYDIGASPILTQDENGQDIIMVGQKSGMVYALDPANNGALIWEQRAGSGGTMGGIHHGMSANRDKLFVGVSDLPTNNPYNVGPAHPGVHAMNPSTGEILWRNDLPDKCVDSQFLCWRGISAAVSSTPELVFAGGLDGILRAFDVDDGEILWETNTNQSFGLRNGIEARGGSIESDGPVIANGQVYITSGYEKWAEAPGNVLLVYSLQGE</sequence>
<accession>A0A2A5W6S7</accession>
<evidence type="ECO:0000256" key="4">
    <source>
        <dbReference type="ARBA" id="ARBA00023002"/>
    </source>
</evidence>
<dbReference type="InterPro" id="IPR002372">
    <property type="entry name" value="PQQ_rpt_dom"/>
</dbReference>
<dbReference type="AlphaFoldDB" id="A0A2A5W6S7"/>
<feature type="domain" description="Pyrrolo-quinoline quinone repeat" evidence="6">
    <location>
        <begin position="133"/>
        <end position="454"/>
    </location>
</feature>
<feature type="chain" id="PRO_5013400241" description="Pyrrolo-quinoline quinone repeat domain-containing protein" evidence="5">
    <location>
        <begin position="28"/>
        <end position="621"/>
    </location>
</feature>
<evidence type="ECO:0000256" key="3">
    <source>
        <dbReference type="ARBA" id="ARBA00022729"/>
    </source>
</evidence>
<evidence type="ECO:0000256" key="5">
    <source>
        <dbReference type="SAM" id="SignalP"/>
    </source>
</evidence>
<dbReference type="PANTHER" id="PTHR32303:SF10">
    <property type="entry name" value="OUTER MEMBRANE PROTEIN ASSEMBLY FACTOR BAMB"/>
    <property type="match status" value="1"/>
</dbReference>
<dbReference type="GO" id="GO:0016491">
    <property type="term" value="F:oxidoreductase activity"/>
    <property type="evidence" value="ECO:0007669"/>
    <property type="project" value="UniProtKB-KW"/>
</dbReference>
<dbReference type="InterPro" id="IPR036909">
    <property type="entry name" value="Cyt_c-like_dom_sf"/>
</dbReference>
<comment type="similarity">
    <text evidence="2">Belongs to the bacterial PQQ dehydrogenase family.</text>
</comment>
<evidence type="ECO:0000259" key="6">
    <source>
        <dbReference type="Pfam" id="PF01011"/>
    </source>
</evidence>
<comment type="cofactor">
    <cofactor evidence="1">
        <name>pyrroloquinoline quinone</name>
        <dbReference type="ChEBI" id="CHEBI:58442"/>
    </cofactor>
</comment>
<dbReference type="Pfam" id="PF01011">
    <property type="entry name" value="PQQ"/>
    <property type="match status" value="1"/>
</dbReference>
<dbReference type="SUPFAM" id="SSF46626">
    <property type="entry name" value="Cytochrome c"/>
    <property type="match status" value="1"/>
</dbReference>
<dbReference type="SMART" id="SM00564">
    <property type="entry name" value="PQQ"/>
    <property type="match status" value="7"/>
</dbReference>
<dbReference type="Proteomes" id="UP000219329">
    <property type="component" value="Unassembled WGS sequence"/>
</dbReference>
<evidence type="ECO:0000256" key="2">
    <source>
        <dbReference type="ARBA" id="ARBA00008156"/>
    </source>
</evidence>
<dbReference type="InterPro" id="IPR011047">
    <property type="entry name" value="Quinoprotein_ADH-like_sf"/>
</dbReference>
<keyword evidence="3 5" id="KW-0732">Signal</keyword>
<name>A0A2A5W6S7_9GAMM</name>
<dbReference type="InterPro" id="IPR018391">
    <property type="entry name" value="PQQ_b-propeller_rpt"/>
</dbReference>